<name>A0A7X0VC50_9ACTN</name>
<evidence type="ECO:0000313" key="8">
    <source>
        <dbReference type="EMBL" id="MBB6629381.1"/>
    </source>
</evidence>
<dbReference type="InterPro" id="IPR007627">
    <property type="entry name" value="RNA_pol_sigma70_r2"/>
</dbReference>
<reference evidence="8 9" key="1">
    <citation type="submission" date="2020-08" db="EMBL/GenBank/DDBJ databases">
        <authorList>
            <person name="Seo M.-J."/>
        </authorList>
    </citation>
    <scope>NUCLEOTIDE SEQUENCE [LARGE SCALE GENOMIC DNA]</scope>
    <source>
        <strain evidence="8 9">KIGAM211</strain>
    </source>
</reference>
<dbReference type="PANTHER" id="PTHR43133:SF50">
    <property type="entry name" value="ECF RNA POLYMERASE SIGMA FACTOR SIGM"/>
    <property type="match status" value="1"/>
</dbReference>
<dbReference type="SUPFAM" id="SSF88659">
    <property type="entry name" value="Sigma3 and sigma4 domains of RNA polymerase sigma factors"/>
    <property type="match status" value="1"/>
</dbReference>
<dbReference type="CDD" id="cd06171">
    <property type="entry name" value="Sigma70_r4"/>
    <property type="match status" value="1"/>
</dbReference>
<dbReference type="InterPro" id="IPR036388">
    <property type="entry name" value="WH-like_DNA-bd_sf"/>
</dbReference>
<dbReference type="Pfam" id="PF04542">
    <property type="entry name" value="Sigma70_r2"/>
    <property type="match status" value="1"/>
</dbReference>
<dbReference type="InterPro" id="IPR013324">
    <property type="entry name" value="RNA_pol_sigma_r3/r4-like"/>
</dbReference>
<gene>
    <name evidence="8" type="ORF">H5V45_18790</name>
</gene>
<evidence type="ECO:0000259" key="7">
    <source>
        <dbReference type="Pfam" id="PF08281"/>
    </source>
</evidence>
<dbReference type="InterPro" id="IPR013249">
    <property type="entry name" value="RNA_pol_sigma70_r4_t2"/>
</dbReference>
<dbReference type="InterPro" id="IPR014284">
    <property type="entry name" value="RNA_pol_sigma-70_dom"/>
</dbReference>
<dbReference type="Proteomes" id="UP000523955">
    <property type="component" value="Unassembled WGS sequence"/>
</dbReference>
<dbReference type="GO" id="GO:0006352">
    <property type="term" value="P:DNA-templated transcription initiation"/>
    <property type="evidence" value="ECO:0007669"/>
    <property type="project" value="InterPro"/>
</dbReference>
<comment type="caution">
    <text evidence="8">The sequence shown here is derived from an EMBL/GenBank/DDBJ whole genome shotgun (WGS) entry which is preliminary data.</text>
</comment>
<evidence type="ECO:0000256" key="4">
    <source>
        <dbReference type="ARBA" id="ARBA00023125"/>
    </source>
</evidence>
<evidence type="ECO:0000256" key="5">
    <source>
        <dbReference type="ARBA" id="ARBA00023163"/>
    </source>
</evidence>
<organism evidence="8 9">
    <name type="scientific">Nocardioides luti</name>
    <dbReference type="NCBI Taxonomy" id="2761101"/>
    <lineage>
        <taxon>Bacteria</taxon>
        <taxon>Bacillati</taxon>
        <taxon>Actinomycetota</taxon>
        <taxon>Actinomycetes</taxon>
        <taxon>Propionibacteriales</taxon>
        <taxon>Nocardioidaceae</taxon>
        <taxon>Nocardioides</taxon>
    </lineage>
</organism>
<dbReference type="Gene3D" id="1.10.1740.10">
    <property type="match status" value="1"/>
</dbReference>
<dbReference type="Gene3D" id="1.10.10.10">
    <property type="entry name" value="Winged helix-like DNA-binding domain superfamily/Winged helix DNA-binding domain"/>
    <property type="match status" value="1"/>
</dbReference>
<dbReference type="GO" id="GO:0003677">
    <property type="term" value="F:DNA binding"/>
    <property type="evidence" value="ECO:0007669"/>
    <property type="project" value="UniProtKB-KW"/>
</dbReference>
<dbReference type="Pfam" id="PF08281">
    <property type="entry name" value="Sigma70_r4_2"/>
    <property type="match status" value="1"/>
</dbReference>
<dbReference type="SUPFAM" id="SSF88946">
    <property type="entry name" value="Sigma2 domain of RNA polymerase sigma factors"/>
    <property type="match status" value="1"/>
</dbReference>
<accession>A0A7X0VC50</accession>
<sequence>MNRAPTVREAGTRVDEPDFDALFHAHARRVTRLAALLGAPDPEDVAQEAFCRLYAHRGRLHGGPDKVVAYLNRIVVNDVRSRGRRAQTARRSAHLLPVPATTPGEDGDRQAVVDELARLPRRQREALVLRYWLDLPLAEVAEAMGVSTGTAKSTVSRGLAALSRALKEEL</sequence>
<keyword evidence="5" id="KW-0804">Transcription</keyword>
<dbReference type="PANTHER" id="PTHR43133">
    <property type="entry name" value="RNA POLYMERASE ECF-TYPE SIGMA FACTO"/>
    <property type="match status" value="1"/>
</dbReference>
<feature type="domain" description="RNA polymerase sigma-70 region 2" evidence="6">
    <location>
        <begin position="22"/>
        <end position="87"/>
    </location>
</feature>
<keyword evidence="4" id="KW-0238">DNA-binding</keyword>
<dbReference type="InterPro" id="IPR039425">
    <property type="entry name" value="RNA_pol_sigma-70-like"/>
</dbReference>
<protein>
    <submittedName>
        <fullName evidence="8">Sigma-70 family RNA polymerase sigma factor</fullName>
    </submittedName>
</protein>
<keyword evidence="3" id="KW-0731">Sigma factor</keyword>
<dbReference type="NCBIfam" id="TIGR02937">
    <property type="entry name" value="sigma70-ECF"/>
    <property type="match status" value="1"/>
</dbReference>
<evidence type="ECO:0000313" key="9">
    <source>
        <dbReference type="Proteomes" id="UP000523955"/>
    </source>
</evidence>
<evidence type="ECO:0000256" key="2">
    <source>
        <dbReference type="ARBA" id="ARBA00023015"/>
    </source>
</evidence>
<keyword evidence="2" id="KW-0805">Transcription regulation</keyword>
<proteinExistence type="inferred from homology"/>
<dbReference type="InterPro" id="IPR013325">
    <property type="entry name" value="RNA_pol_sigma_r2"/>
</dbReference>
<comment type="similarity">
    <text evidence="1">Belongs to the sigma-70 factor family. ECF subfamily.</text>
</comment>
<dbReference type="AlphaFoldDB" id="A0A7X0VC50"/>
<dbReference type="EMBL" id="JACKXE010000001">
    <property type="protein sequence ID" value="MBB6629381.1"/>
    <property type="molecule type" value="Genomic_DNA"/>
</dbReference>
<feature type="domain" description="RNA polymerase sigma factor 70 region 4 type 2" evidence="7">
    <location>
        <begin position="110"/>
        <end position="162"/>
    </location>
</feature>
<evidence type="ECO:0000256" key="1">
    <source>
        <dbReference type="ARBA" id="ARBA00010641"/>
    </source>
</evidence>
<keyword evidence="9" id="KW-1185">Reference proteome</keyword>
<dbReference type="GO" id="GO:0016987">
    <property type="term" value="F:sigma factor activity"/>
    <property type="evidence" value="ECO:0007669"/>
    <property type="project" value="UniProtKB-KW"/>
</dbReference>
<evidence type="ECO:0000259" key="6">
    <source>
        <dbReference type="Pfam" id="PF04542"/>
    </source>
</evidence>
<evidence type="ECO:0000256" key="3">
    <source>
        <dbReference type="ARBA" id="ARBA00023082"/>
    </source>
</evidence>